<feature type="transmembrane region" description="Helical" evidence="1">
    <location>
        <begin position="211"/>
        <end position="234"/>
    </location>
</feature>
<feature type="transmembrane region" description="Helical" evidence="1">
    <location>
        <begin position="104"/>
        <end position="125"/>
    </location>
</feature>
<proteinExistence type="predicted"/>
<protein>
    <submittedName>
        <fullName evidence="2">Uncharacterized protein</fullName>
    </submittedName>
</protein>
<reference evidence="2 3" key="1">
    <citation type="journal article" date="2024" name="J Genomics">
        <title>Draft genome sequencing and assembly of Favolaschia claudopus CIRM-BRFM 2984 isolated from oak limbs.</title>
        <authorList>
            <person name="Navarro D."/>
            <person name="Drula E."/>
            <person name="Chaduli D."/>
            <person name="Cazenave R."/>
            <person name="Ahrendt S."/>
            <person name="Wang J."/>
            <person name="Lipzen A."/>
            <person name="Daum C."/>
            <person name="Barry K."/>
            <person name="Grigoriev I.V."/>
            <person name="Favel A."/>
            <person name="Rosso M.N."/>
            <person name="Martin F."/>
        </authorList>
    </citation>
    <scope>NUCLEOTIDE SEQUENCE [LARGE SCALE GENOMIC DNA]</scope>
    <source>
        <strain evidence="2 3">CIRM-BRFM 2984</strain>
    </source>
</reference>
<gene>
    <name evidence="2" type="ORF">R3P38DRAFT_3309936</name>
</gene>
<feature type="transmembrane region" description="Helical" evidence="1">
    <location>
        <begin position="22"/>
        <end position="39"/>
    </location>
</feature>
<feature type="transmembrane region" description="Helical" evidence="1">
    <location>
        <begin position="180"/>
        <end position="204"/>
    </location>
</feature>
<feature type="transmembrane region" description="Helical" evidence="1">
    <location>
        <begin position="137"/>
        <end position="160"/>
    </location>
</feature>
<accession>A0AAW0CXB7</accession>
<feature type="transmembrane region" description="Helical" evidence="1">
    <location>
        <begin position="55"/>
        <end position="76"/>
    </location>
</feature>
<evidence type="ECO:0000313" key="3">
    <source>
        <dbReference type="Proteomes" id="UP001362999"/>
    </source>
</evidence>
<keyword evidence="1" id="KW-0472">Membrane</keyword>
<dbReference type="EMBL" id="JAWWNJ010000013">
    <property type="protein sequence ID" value="KAK7042837.1"/>
    <property type="molecule type" value="Genomic_DNA"/>
</dbReference>
<evidence type="ECO:0000313" key="2">
    <source>
        <dbReference type="EMBL" id="KAK7042837.1"/>
    </source>
</evidence>
<keyword evidence="3" id="KW-1185">Reference proteome</keyword>
<dbReference type="Proteomes" id="UP001362999">
    <property type="component" value="Unassembled WGS sequence"/>
</dbReference>
<feature type="transmembrane region" description="Helical" evidence="1">
    <location>
        <begin position="254"/>
        <end position="272"/>
    </location>
</feature>
<evidence type="ECO:0000256" key="1">
    <source>
        <dbReference type="SAM" id="Phobius"/>
    </source>
</evidence>
<keyword evidence="1" id="KW-1133">Transmembrane helix</keyword>
<organism evidence="2 3">
    <name type="scientific">Favolaschia claudopus</name>
    <dbReference type="NCBI Taxonomy" id="2862362"/>
    <lineage>
        <taxon>Eukaryota</taxon>
        <taxon>Fungi</taxon>
        <taxon>Dikarya</taxon>
        <taxon>Basidiomycota</taxon>
        <taxon>Agaricomycotina</taxon>
        <taxon>Agaricomycetes</taxon>
        <taxon>Agaricomycetidae</taxon>
        <taxon>Agaricales</taxon>
        <taxon>Marasmiineae</taxon>
        <taxon>Mycenaceae</taxon>
        <taxon>Favolaschia</taxon>
    </lineage>
</organism>
<name>A0AAW0CXB7_9AGAR</name>
<comment type="caution">
    <text evidence="2">The sequence shown here is derived from an EMBL/GenBank/DDBJ whole genome shotgun (WGS) entry which is preliminary data.</text>
</comment>
<sequence length="288" mass="31651">MILPADITDIQDGIAQLIVETLLYGIQLILYITTIYFLATRRTLASGNVSVKHHFLSLPFCGGSILFLSSSLHWIMEIYAMHTAVAHLADEPHDNFLLTPPETAAILEGVSLAVSFFLGDCLVVYRLWIIWAKGRRIIIFPVGCLIGVLAVFAGMLYLVIRSTVKNPDGFIFSNSANSPAKLFLVFAFVFSLLLWLVLSAVTILSGAHAAFIMPVTYPAILSISNLLIHARVGLGWSPEARPVSQFECDSEGRVAVGGIYLGSVPFVVYTVFREYTKESCGLEQICFQ</sequence>
<dbReference type="AlphaFoldDB" id="A0AAW0CXB7"/>
<keyword evidence="1" id="KW-0812">Transmembrane</keyword>